<dbReference type="AlphaFoldDB" id="A0A9P4NVZ1"/>
<evidence type="ECO:0000313" key="2">
    <source>
        <dbReference type="Proteomes" id="UP000800235"/>
    </source>
</evidence>
<keyword evidence="2" id="KW-1185">Reference proteome</keyword>
<reference evidence="1" key="1">
    <citation type="journal article" date="2020" name="Stud. Mycol.">
        <title>101 Dothideomycetes genomes: a test case for predicting lifestyles and emergence of pathogens.</title>
        <authorList>
            <person name="Haridas S."/>
            <person name="Albert R."/>
            <person name="Binder M."/>
            <person name="Bloem J."/>
            <person name="Labutti K."/>
            <person name="Salamov A."/>
            <person name="Andreopoulos B."/>
            <person name="Baker S."/>
            <person name="Barry K."/>
            <person name="Bills G."/>
            <person name="Bluhm B."/>
            <person name="Cannon C."/>
            <person name="Castanera R."/>
            <person name="Culley D."/>
            <person name="Daum C."/>
            <person name="Ezra D."/>
            <person name="Gonzalez J."/>
            <person name="Henrissat B."/>
            <person name="Kuo A."/>
            <person name="Liang C."/>
            <person name="Lipzen A."/>
            <person name="Lutzoni F."/>
            <person name="Magnuson J."/>
            <person name="Mondo S."/>
            <person name="Nolan M."/>
            <person name="Ohm R."/>
            <person name="Pangilinan J."/>
            <person name="Park H.-J."/>
            <person name="Ramirez L."/>
            <person name="Alfaro M."/>
            <person name="Sun H."/>
            <person name="Tritt A."/>
            <person name="Yoshinaga Y."/>
            <person name="Zwiers L.-H."/>
            <person name="Turgeon B."/>
            <person name="Goodwin S."/>
            <person name="Spatafora J."/>
            <person name="Crous P."/>
            <person name="Grigoriev I."/>
        </authorList>
    </citation>
    <scope>NUCLEOTIDE SEQUENCE</scope>
    <source>
        <strain evidence="1">CBS 130266</strain>
    </source>
</reference>
<dbReference type="EMBL" id="MU007024">
    <property type="protein sequence ID" value="KAF2432690.1"/>
    <property type="molecule type" value="Genomic_DNA"/>
</dbReference>
<accession>A0A9P4NVZ1</accession>
<comment type="caution">
    <text evidence="1">The sequence shown here is derived from an EMBL/GenBank/DDBJ whole genome shotgun (WGS) entry which is preliminary data.</text>
</comment>
<protein>
    <submittedName>
        <fullName evidence="1">Uncharacterized protein</fullName>
    </submittedName>
</protein>
<gene>
    <name evidence="1" type="ORF">EJ08DRAFT_108545</name>
</gene>
<evidence type="ECO:0000313" key="1">
    <source>
        <dbReference type="EMBL" id="KAF2432690.1"/>
    </source>
</evidence>
<sequence>MRVPHRSKKFPQERKEQDVSEPAIFPFLALPGEVRNKIYALISHLVPPHPLKTRHLTSESYTCENPNCYCSKNKIKTFRNPFRKQKGHLRFIERWEIKPIYKHLHSLRQTCHQIRSATELCWQSIKSGRYEEYLFLQPKHIQIMKQYNCRIIRWSWFT</sequence>
<organism evidence="1 2">
    <name type="scientific">Tothia fuscella</name>
    <dbReference type="NCBI Taxonomy" id="1048955"/>
    <lineage>
        <taxon>Eukaryota</taxon>
        <taxon>Fungi</taxon>
        <taxon>Dikarya</taxon>
        <taxon>Ascomycota</taxon>
        <taxon>Pezizomycotina</taxon>
        <taxon>Dothideomycetes</taxon>
        <taxon>Pleosporomycetidae</taxon>
        <taxon>Venturiales</taxon>
        <taxon>Cylindrosympodiaceae</taxon>
        <taxon>Tothia</taxon>
    </lineage>
</organism>
<proteinExistence type="predicted"/>
<name>A0A9P4NVZ1_9PEZI</name>
<dbReference type="Proteomes" id="UP000800235">
    <property type="component" value="Unassembled WGS sequence"/>
</dbReference>